<dbReference type="OrthoDB" id="1046782at2759"/>
<reference evidence="2 4" key="2">
    <citation type="journal article" date="2018" name="Plant J.">
        <title>The Physcomitrella patens chromosome-scale assembly reveals moss genome structure and evolution.</title>
        <authorList>
            <person name="Lang D."/>
            <person name="Ullrich K.K."/>
            <person name="Murat F."/>
            <person name="Fuchs J."/>
            <person name="Jenkins J."/>
            <person name="Haas F.B."/>
            <person name="Piednoel M."/>
            <person name="Gundlach H."/>
            <person name="Van Bel M."/>
            <person name="Meyberg R."/>
            <person name="Vives C."/>
            <person name="Morata J."/>
            <person name="Symeonidi A."/>
            <person name="Hiss M."/>
            <person name="Muchero W."/>
            <person name="Kamisugi Y."/>
            <person name="Saleh O."/>
            <person name="Blanc G."/>
            <person name="Decker E.L."/>
            <person name="van Gessel N."/>
            <person name="Grimwood J."/>
            <person name="Hayes R.D."/>
            <person name="Graham S.W."/>
            <person name="Gunter L.E."/>
            <person name="McDaniel S.F."/>
            <person name="Hoernstein S.N.W."/>
            <person name="Larsson A."/>
            <person name="Li F.W."/>
            <person name="Perroud P.F."/>
            <person name="Phillips J."/>
            <person name="Ranjan P."/>
            <person name="Rokshar D.S."/>
            <person name="Rothfels C.J."/>
            <person name="Schneider L."/>
            <person name="Shu S."/>
            <person name="Stevenson D.W."/>
            <person name="Thummler F."/>
            <person name="Tillich M."/>
            <person name="Villarreal Aguilar J.C."/>
            <person name="Widiez T."/>
            <person name="Wong G.K."/>
            <person name="Wymore A."/>
            <person name="Zhang Y."/>
            <person name="Zimmer A.D."/>
            <person name="Quatrano R.S."/>
            <person name="Mayer K.F.X."/>
            <person name="Goodstein D."/>
            <person name="Casacuberta J.M."/>
            <person name="Vandepoele K."/>
            <person name="Reski R."/>
            <person name="Cuming A.C."/>
            <person name="Tuskan G.A."/>
            <person name="Maumus F."/>
            <person name="Salse J."/>
            <person name="Schmutz J."/>
            <person name="Rensing S.A."/>
        </authorList>
    </citation>
    <scope>NUCLEOTIDE SEQUENCE [LARGE SCALE GENOMIC DNA]</scope>
    <source>
        <strain evidence="3 4">cv. Gransden 2004</strain>
    </source>
</reference>
<dbReference type="STRING" id="3218.A9S723"/>
<dbReference type="SMART" id="SM00148">
    <property type="entry name" value="PLCXc"/>
    <property type="match status" value="1"/>
</dbReference>
<protein>
    <recommendedName>
        <fullName evidence="1">Phosphatidylinositol-specific phospholipase C X domain-containing protein</fullName>
    </recommendedName>
</protein>
<proteinExistence type="predicted"/>
<evidence type="ECO:0000313" key="3">
    <source>
        <dbReference type="EnsemblPlants" id="PAC:32976267.CDS.1"/>
    </source>
</evidence>
<dbReference type="Gene3D" id="3.20.20.190">
    <property type="entry name" value="Phosphatidylinositol (PI) phosphodiesterase"/>
    <property type="match status" value="1"/>
</dbReference>
<dbReference type="EnsemblPlants" id="Pp3c6_26390V3.2">
    <property type="protein sequence ID" value="PAC:32976268.CDS.1"/>
    <property type="gene ID" value="Pp3c6_26390"/>
</dbReference>
<dbReference type="PaxDb" id="3218-PP1S53_49V6.1"/>
<dbReference type="EMBL" id="ABEU02000006">
    <property type="protein sequence ID" value="PNR53136.1"/>
    <property type="molecule type" value="Genomic_DNA"/>
</dbReference>
<dbReference type="AlphaFoldDB" id="A9S723"/>
<dbReference type="SUPFAM" id="SSF51695">
    <property type="entry name" value="PLC-like phosphodiesterases"/>
    <property type="match status" value="1"/>
</dbReference>
<evidence type="ECO:0000313" key="2">
    <source>
        <dbReference type="EMBL" id="PNR53136.1"/>
    </source>
</evidence>
<dbReference type="HOGENOM" id="CLU_063327_0_0_1"/>
<dbReference type="PROSITE" id="PS50007">
    <property type="entry name" value="PIPLC_X_DOMAIN"/>
    <property type="match status" value="1"/>
</dbReference>
<dbReference type="Proteomes" id="UP000006727">
    <property type="component" value="Chromosome 6"/>
</dbReference>
<dbReference type="Gramene" id="Pp3c6_26390V3.1">
    <property type="protein sequence ID" value="PAC:32976267.CDS.1"/>
    <property type="gene ID" value="Pp3c6_26390"/>
</dbReference>
<reference evidence="2 4" key="1">
    <citation type="journal article" date="2008" name="Science">
        <title>The Physcomitrella genome reveals evolutionary insights into the conquest of land by plants.</title>
        <authorList>
            <person name="Rensing S."/>
            <person name="Lang D."/>
            <person name="Zimmer A."/>
            <person name="Terry A."/>
            <person name="Salamov A."/>
            <person name="Shapiro H."/>
            <person name="Nishiyama T."/>
            <person name="Perroud P.-F."/>
            <person name="Lindquist E."/>
            <person name="Kamisugi Y."/>
            <person name="Tanahashi T."/>
            <person name="Sakakibara K."/>
            <person name="Fujita T."/>
            <person name="Oishi K."/>
            <person name="Shin-I T."/>
            <person name="Kuroki Y."/>
            <person name="Toyoda A."/>
            <person name="Suzuki Y."/>
            <person name="Hashimoto A."/>
            <person name="Yamaguchi K."/>
            <person name="Sugano A."/>
            <person name="Kohara Y."/>
            <person name="Fujiyama A."/>
            <person name="Anterola A."/>
            <person name="Aoki S."/>
            <person name="Ashton N."/>
            <person name="Barbazuk W.B."/>
            <person name="Barker E."/>
            <person name="Bennetzen J."/>
            <person name="Bezanilla M."/>
            <person name="Blankenship R."/>
            <person name="Cho S.H."/>
            <person name="Dutcher S."/>
            <person name="Estelle M."/>
            <person name="Fawcett J.A."/>
            <person name="Gundlach H."/>
            <person name="Hanada K."/>
            <person name="Heyl A."/>
            <person name="Hicks K.A."/>
            <person name="Hugh J."/>
            <person name="Lohr M."/>
            <person name="Mayer K."/>
            <person name="Melkozernov A."/>
            <person name="Murata T."/>
            <person name="Nelson D."/>
            <person name="Pils B."/>
            <person name="Prigge M."/>
            <person name="Reiss B."/>
            <person name="Renner T."/>
            <person name="Rombauts S."/>
            <person name="Rushton P."/>
            <person name="Sanderfoot A."/>
            <person name="Schween G."/>
            <person name="Shiu S.-H."/>
            <person name="Stueber K."/>
            <person name="Theodoulou F.L."/>
            <person name="Tu H."/>
            <person name="Van de Peer Y."/>
            <person name="Verrier P.J."/>
            <person name="Waters E."/>
            <person name="Wood A."/>
            <person name="Yang L."/>
            <person name="Cove D."/>
            <person name="Cuming A."/>
            <person name="Hasebe M."/>
            <person name="Lucas S."/>
            <person name="Mishler D.B."/>
            <person name="Reski R."/>
            <person name="Grigoriev I."/>
            <person name="Quatrano R.S."/>
            <person name="Boore J.L."/>
        </authorList>
    </citation>
    <scope>NUCLEOTIDE SEQUENCE [LARGE SCALE GENOMIC DNA]</scope>
    <source>
        <strain evidence="3 4">cv. Gransden 2004</strain>
    </source>
</reference>
<evidence type="ECO:0000259" key="1">
    <source>
        <dbReference type="SMART" id="SM00148"/>
    </source>
</evidence>
<dbReference type="OMA" id="EDRQICH"/>
<keyword evidence="4" id="KW-1185">Reference proteome</keyword>
<reference evidence="3" key="3">
    <citation type="submission" date="2020-12" db="UniProtKB">
        <authorList>
            <consortium name="EnsemblPlants"/>
        </authorList>
    </citation>
    <scope>IDENTIFICATION</scope>
</reference>
<feature type="domain" description="Phosphatidylinositol-specific phospholipase C X" evidence="1">
    <location>
        <begin position="59"/>
        <end position="183"/>
    </location>
</feature>
<dbReference type="eggNOG" id="KOG4306">
    <property type="taxonomic scope" value="Eukaryota"/>
</dbReference>
<dbReference type="Pfam" id="PF00388">
    <property type="entry name" value="PI-PLC-X"/>
    <property type="match status" value="1"/>
</dbReference>
<evidence type="ECO:0000313" key="4">
    <source>
        <dbReference type="Proteomes" id="UP000006727"/>
    </source>
</evidence>
<dbReference type="RefSeq" id="XP_024379356.1">
    <property type="nucleotide sequence ID" value="XM_024523588.2"/>
</dbReference>
<dbReference type="InterPro" id="IPR051057">
    <property type="entry name" value="PI-PLC_domain"/>
</dbReference>
<dbReference type="GeneID" id="112284068"/>
<dbReference type="Gramene" id="Pp3c6_26390V3.2">
    <property type="protein sequence ID" value="PAC:32976268.CDS.1"/>
    <property type="gene ID" value="Pp3c6_26390"/>
</dbReference>
<dbReference type="InterPro" id="IPR000909">
    <property type="entry name" value="PLipase_C_PInositol-sp_X_dom"/>
</dbReference>
<dbReference type="InterPro" id="IPR017946">
    <property type="entry name" value="PLC-like_Pdiesterase_TIM-brl"/>
</dbReference>
<dbReference type="EnsemblPlants" id="Pp3c6_26390V3.1">
    <property type="protein sequence ID" value="PAC:32976267.CDS.1"/>
    <property type="gene ID" value="Pp3c6_26390"/>
</dbReference>
<gene>
    <name evidence="3" type="primary">LOC112284068</name>
    <name evidence="2" type="ORF">PHYPA_009511</name>
</gene>
<dbReference type="GO" id="GO:0006629">
    <property type="term" value="P:lipid metabolic process"/>
    <property type="evidence" value="ECO:0007669"/>
    <property type="project" value="InterPro"/>
</dbReference>
<dbReference type="GO" id="GO:0008081">
    <property type="term" value="F:phosphoric diester hydrolase activity"/>
    <property type="evidence" value="ECO:0000318"/>
    <property type="project" value="GO_Central"/>
</dbReference>
<organism evidence="2">
    <name type="scientific">Physcomitrium patens</name>
    <name type="common">Spreading-leaved earth moss</name>
    <name type="synonym">Physcomitrella patens</name>
    <dbReference type="NCBI Taxonomy" id="3218"/>
    <lineage>
        <taxon>Eukaryota</taxon>
        <taxon>Viridiplantae</taxon>
        <taxon>Streptophyta</taxon>
        <taxon>Embryophyta</taxon>
        <taxon>Bryophyta</taxon>
        <taxon>Bryophytina</taxon>
        <taxon>Bryopsida</taxon>
        <taxon>Funariidae</taxon>
        <taxon>Funariales</taxon>
        <taxon>Funariaceae</taxon>
        <taxon>Physcomitrium</taxon>
    </lineage>
</organism>
<sequence length="335" mass="38859">MGAQISRQIQVVIEKHQLRNLEESRGTSFPGCDYKHPNHREWMATLNVDDITARDVVWPGTHNSATNGIGMPFLTRPFFQCQKLSIYEQLVSGVRVFDIRVQQDRRVCHGVMLSYSADSVINDVKRFLVETSLEFLLIEFRTEWKWFDPLDFDEYLISQLGEYLIPQDEHNLDKPLRKLLPGRVFCVWKPSIAPAPAPGSPLWSSDYLLDSWIDTDLPLTKFTSNLEYLHKQAPNATRPYFYRVENTATPQHSGPVWCVFPVTNRIRGYARLFLAETFRLGLGDRIQVFSEDFITDDFVDACIGVTVARFALSKRLQQQHHPALQQQQQQLRPWF</sequence>
<dbReference type="PANTHER" id="PTHR13593:SF113">
    <property type="entry name" value="SI:DKEY-266F7.9"/>
    <property type="match status" value="1"/>
</dbReference>
<name>A9S723_PHYPA</name>
<accession>A9S723</accession>
<dbReference type="PANTHER" id="PTHR13593">
    <property type="match status" value="1"/>
</dbReference>